<reference evidence="2 3" key="1">
    <citation type="submission" date="2016-09" db="EMBL/GenBank/DDBJ databases">
        <title>Photobacterium proteolyticum sp. nov. a protease producing bacterium isolated from ocean sediments of Laizhou Bay.</title>
        <authorList>
            <person name="Li Y."/>
        </authorList>
    </citation>
    <scope>NUCLEOTIDE SEQUENCE [LARGE SCALE GENOMIC DNA]</scope>
    <source>
        <strain evidence="2 3">13-12</strain>
    </source>
</reference>
<organism evidence="2 3">
    <name type="scientific">Photobacterium proteolyticum</name>
    <dbReference type="NCBI Taxonomy" id="1903952"/>
    <lineage>
        <taxon>Bacteria</taxon>
        <taxon>Pseudomonadati</taxon>
        <taxon>Pseudomonadota</taxon>
        <taxon>Gammaproteobacteria</taxon>
        <taxon>Vibrionales</taxon>
        <taxon>Vibrionaceae</taxon>
        <taxon>Photobacterium</taxon>
    </lineage>
</organism>
<dbReference type="OrthoDB" id="5812321at2"/>
<feature type="compositionally biased region" description="Basic and acidic residues" evidence="1">
    <location>
        <begin position="1"/>
        <end position="12"/>
    </location>
</feature>
<dbReference type="EMBL" id="MJIL01000075">
    <property type="protein sequence ID" value="OLQ75524.1"/>
    <property type="molecule type" value="Genomic_DNA"/>
</dbReference>
<sequence length="268" mass="29638">MNQDKSAIHDDSGQESNSADNDVDRSATEGKSRFSRRRFLHTSAAISPVLFSLKSHASWGSGAGGQNCSIMVSGNASNPQLCSYDAVDPQRWSQVIRSRQGDNTYPLRQALNNGQISGSTYFNQLFLSPFYHWQTVPLKGWKFKLSVQQTSDVRIKHVLGAHGGGQFRLALTFEPTESSGSGEALEVSLRPRHFHQVLVAAYLNAFFSTSVIRYPYNTRQVESAVIETIMVLASKLADELNSHASVNERSPAIKKAFADLISQLQLWS</sequence>
<accession>A0A1Q9GLV5</accession>
<evidence type="ECO:0000313" key="2">
    <source>
        <dbReference type="EMBL" id="OLQ75524.1"/>
    </source>
</evidence>
<dbReference type="STRING" id="1903952.BIT28_23115"/>
<name>A0A1Q9GLV5_9GAMM</name>
<gene>
    <name evidence="2" type="ORF">BIT28_23115</name>
</gene>
<dbReference type="Proteomes" id="UP000186905">
    <property type="component" value="Unassembled WGS sequence"/>
</dbReference>
<protein>
    <submittedName>
        <fullName evidence="2">Uncharacterized protein</fullName>
    </submittedName>
</protein>
<dbReference type="RefSeq" id="WP_075764576.1">
    <property type="nucleotide sequence ID" value="NZ_MJIL01000075.1"/>
</dbReference>
<feature type="region of interest" description="Disordered" evidence="1">
    <location>
        <begin position="1"/>
        <end position="32"/>
    </location>
</feature>
<keyword evidence="3" id="KW-1185">Reference proteome</keyword>
<evidence type="ECO:0000256" key="1">
    <source>
        <dbReference type="SAM" id="MobiDB-lite"/>
    </source>
</evidence>
<proteinExistence type="predicted"/>
<dbReference type="AlphaFoldDB" id="A0A1Q9GLV5"/>
<evidence type="ECO:0000313" key="3">
    <source>
        <dbReference type="Proteomes" id="UP000186905"/>
    </source>
</evidence>
<comment type="caution">
    <text evidence="2">The sequence shown here is derived from an EMBL/GenBank/DDBJ whole genome shotgun (WGS) entry which is preliminary data.</text>
</comment>
<feature type="compositionally biased region" description="Basic and acidic residues" evidence="1">
    <location>
        <begin position="22"/>
        <end position="32"/>
    </location>
</feature>